<reference evidence="3" key="1">
    <citation type="submission" date="2014-09" db="EMBL/GenBank/DDBJ databases">
        <authorList>
            <person name="Mudge J."/>
            <person name="Ramaraj T."/>
            <person name="Lindquist I.E."/>
            <person name="Bharti A.K."/>
            <person name="Sundararajan A."/>
            <person name="Cameron C.T."/>
            <person name="Woodward J.E."/>
            <person name="May G.D."/>
            <person name="Brubaker C."/>
            <person name="Broadhvest J."/>
            <person name="Wilkins T.A."/>
        </authorList>
    </citation>
    <scope>NUCLEOTIDE SEQUENCE</scope>
    <source>
        <strain evidence="3">cv. AKA8401</strain>
    </source>
</reference>
<dbReference type="AlphaFoldDB" id="A0A0B0P4H2"/>
<gene>
    <name evidence="2" type="ORF">F383_27526</name>
</gene>
<proteinExistence type="predicted"/>
<protein>
    <submittedName>
        <fullName evidence="2">Uncharacterized protein</fullName>
    </submittedName>
</protein>
<sequence>MYIVLFTQSDEYPQHMPDNSATGRTYEPAPKSHNP</sequence>
<dbReference type="EMBL" id="KN419152">
    <property type="protein sequence ID" value="KHG21638.1"/>
    <property type="molecule type" value="Genomic_DNA"/>
</dbReference>
<keyword evidence="3" id="KW-1185">Reference proteome</keyword>
<accession>A0A0B0P4H2</accession>
<evidence type="ECO:0000313" key="3">
    <source>
        <dbReference type="Proteomes" id="UP000032142"/>
    </source>
</evidence>
<name>A0A0B0P4H2_GOSAR</name>
<evidence type="ECO:0000313" key="2">
    <source>
        <dbReference type="EMBL" id="KHG21638.1"/>
    </source>
</evidence>
<dbReference type="Proteomes" id="UP000032142">
    <property type="component" value="Unassembled WGS sequence"/>
</dbReference>
<feature type="region of interest" description="Disordered" evidence="1">
    <location>
        <begin position="8"/>
        <end position="35"/>
    </location>
</feature>
<organism evidence="2 3">
    <name type="scientific">Gossypium arboreum</name>
    <name type="common">Tree cotton</name>
    <name type="synonym">Gossypium nanking</name>
    <dbReference type="NCBI Taxonomy" id="29729"/>
    <lineage>
        <taxon>Eukaryota</taxon>
        <taxon>Viridiplantae</taxon>
        <taxon>Streptophyta</taxon>
        <taxon>Embryophyta</taxon>
        <taxon>Tracheophyta</taxon>
        <taxon>Spermatophyta</taxon>
        <taxon>Magnoliopsida</taxon>
        <taxon>eudicotyledons</taxon>
        <taxon>Gunneridae</taxon>
        <taxon>Pentapetalae</taxon>
        <taxon>rosids</taxon>
        <taxon>malvids</taxon>
        <taxon>Malvales</taxon>
        <taxon>Malvaceae</taxon>
        <taxon>Malvoideae</taxon>
        <taxon>Gossypium</taxon>
    </lineage>
</organism>
<feature type="compositionally biased region" description="Polar residues" evidence="1">
    <location>
        <begin position="8"/>
        <end position="23"/>
    </location>
</feature>
<evidence type="ECO:0000256" key="1">
    <source>
        <dbReference type="SAM" id="MobiDB-lite"/>
    </source>
</evidence>